<dbReference type="PANTHER" id="PTHR48100:SF59">
    <property type="entry name" value="ADENOSYLCOBALAMIN_ALPHA-RIBAZOLE PHOSPHATASE"/>
    <property type="match status" value="1"/>
</dbReference>
<dbReference type="Proteomes" id="UP000319836">
    <property type="component" value="Unassembled WGS sequence"/>
</dbReference>
<dbReference type="PANTHER" id="PTHR48100">
    <property type="entry name" value="BROAD-SPECIFICITY PHOSPHATASE YOR283W-RELATED"/>
    <property type="match status" value="1"/>
</dbReference>
<dbReference type="EMBL" id="VBPA01000197">
    <property type="protein sequence ID" value="TMQ70521.1"/>
    <property type="molecule type" value="Genomic_DNA"/>
</dbReference>
<dbReference type="InterPro" id="IPR029033">
    <property type="entry name" value="His_PPase_superfam"/>
</dbReference>
<proteinExistence type="predicted"/>
<sequence length="213" mass="23320">MSTCYLIRHGSHRLLGRAIAGWSARVHLDALGLAQARALAERFATTELAAVYSSPLERTRETAEAIAARHELEIVIRPALGEIDYGEWAGRSLEELSRDPRWTFFNLHRGRARIPGGESMLEVQARIVAELGHLADRHPDQSFLVVSHGDVLKAAIAHVIGSSLDAILRFDLDPASVTTIRFDADGPRLTALNDVSGLPLAAPNGHELESTRR</sequence>
<protein>
    <submittedName>
        <fullName evidence="1">Uncharacterized protein</fullName>
    </submittedName>
</protein>
<dbReference type="GO" id="GO:0005737">
    <property type="term" value="C:cytoplasm"/>
    <property type="evidence" value="ECO:0007669"/>
    <property type="project" value="TreeGrafter"/>
</dbReference>
<dbReference type="SUPFAM" id="SSF53254">
    <property type="entry name" value="Phosphoglycerate mutase-like"/>
    <property type="match status" value="1"/>
</dbReference>
<dbReference type="CDD" id="cd07067">
    <property type="entry name" value="HP_PGM_like"/>
    <property type="match status" value="1"/>
</dbReference>
<dbReference type="Gene3D" id="3.40.50.1240">
    <property type="entry name" value="Phosphoglycerate mutase-like"/>
    <property type="match status" value="1"/>
</dbReference>
<accession>A0A538U3U2</accession>
<dbReference type="Pfam" id="PF00300">
    <property type="entry name" value="His_Phos_1"/>
    <property type="match status" value="1"/>
</dbReference>
<reference evidence="1 2" key="1">
    <citation type="journal article" date="2019" name="Nat. Microbiol.">
        <title>Mediterranean grassland soil C-N compound turnover is dependent on rainfall and depth, and is mediated by genomically divergent microorganisms.</title>
        <authorList>
            <person name="Diamond S."/>
            <person name="Andeer P.F."/>
            <person name="Li Z."/>
            <person name="Crits-Christoph A."/>
            <person name="Burstein D."/>
            <person name="Anantharaman K."/>
            <person name="Lane K.R."/>
            <person name="Thomas B.C."/>
            <person name="Pan C."/>
            <person name="Northen T.R."/>
            <person name="Banfield J.F."/>
        </authorList>
    </citation>
    <scope>NUCLEOTIDE SEQUENCE [LARGE SCALE GENOMIC DNA]</scope>
    <source>
        <strain evidence="1">WS_10</strain>
    </source>
</reference>
<dbReference type="AlphaFoldDB" id="A0A538U3U2"/>
<dbReference type="InterPro" id="IPR050275">
    <property type="entry name" value="PGM_Phosphatase"/>
</dbReference>
<comment type="caution">
    <text evidence="1">The sequence shown here is derived from an EMBL/GenBank/DDBJ whole genome shotgun (WGS) entry which is preliminary data.</text>
</comment>
<dbReference type="PIRSF" id="PIRSF000709">
    <property type="entry name" value="6PFK_2-Ptase"/>
    <property type="match status" value="1"/>
</dbReference>
<dbReference type="InterPro" id="IPR013078">
    <property type="entry name" value="His_Pase_superF_clade-1"/>
</dbReference>
<dbReference type="GO" id="GO:0016791">
    <property type="term" value="F:phosphatase activity"/>
    <property type="evidence" value="ECO:0007669"/>
    <property type="project" value="TreeGrafter"/>
</dbReference>
<evidence type="ECO:0000313" key="1">
    <source>
        <dbReference type="EMBL" id="TMQ70521.1"/>
    </source>
</evidence>
<dbReference type="SMART" id="SM00855">
    <property type="entry name" value="PGAM"/>
    <property type="match status" value="1"/>
</dbReference>
<gene>
    <name evidence="1" type="ORF">E6K80_08240</name>
</gene>
<organism evidence="1 2">
    <name type="scientific">Eiseniibacteriota bacterium</name>
    <dbReference type="NCBI Taxonomy" id="2212470"/>
    <lineage>
        <taxon>Bacteria</taxon>
        <taxon>Candidatus Eiseniibacteriota</taxon>
    </lineage>
</organism>
<name>A0A538U3U2_UNCEI</name>
<evidence type="ECO:0000313" key="2">
    <source>
        <dbReference type="Proteomes" id="UP000319836"/>
    </source>
</evidence>